<dbReference type="PANTHER" id="PTHR10155">
    <property type="entry name" value="PHOSPHATIDYLINOSITOL 3-KINASE REGULATORY SUBUNIT"/>
    <property type="match status" value="1"/>
</dbReference>
<evidence type="ECO:0000256" key="14">
    <source>
        <dbReference type="SAM" id="MobiDB-lite"/>
    </source>
</evidence>
<comment type="similarity">
    <text evidence="1">Belongs to the PI3K p85 subunit family.</text>
</comment>
<dbReference type="SUPFAM" id="SSF48350">
    <property type="entry name" value="GTPase activation domain, GAP"/>
    <property type="match status" value="1"/>
</dbReference>
<dbReference type="FunFam" id="3.30.505.10:FF:000006">
    <property type="entry name" value="Phosphatidylinositol 3-kinase regulatory subunit alpha"/>
    <property type="match status" value="1"/>
</dbReference>
<dbReference type="InterPro" id="IPR036028">
    <property type="entry name" value="SH3-like_dom_sf"/>
</dbReference>
<dbReference type="Gene3D" id="1.10.555.10">
    <property type="entry name" value="Rho GTPase activation protein"/>
    <property type="match status" value="1"/>
</dbReference>
<dbReference type="PROSITE" id="PS50002">
    <property type="entry name" value="SH3"/>
    <property type="match status" value="1"/>
</dbReference>
<dbReference type="CDD" id="cd12926">
    <property type="entry name" value="iSH2_PIK3R2"/>
    <property type="match status" value="1"/>
</dbReference>
<evidence type="ECO:0000256" key="2">
    <source>
        <dbReference type="ARBA" id="ARBA00022443"/>
    </source>
</evidence>
<comment type="subunit">
    <text evidence="8">Heterodimer of a regulatory subunit PIK3R3 and a p110 catalytic subunit (PIK3CA, PIK3CB or PIK3CD). Interacts with AXL.</text>
</comment>
<dbReference type="PANTHER" id="PTHR10155:SF1">
    <property type="entry name" value="PHOSPHATIDYLINOSITOL 3-KINASE REGULATORY SUBUNIT BETA"/>
    <property type="match status" value="1"/>
</dbReference>
<keyword evidence="2 12" id="KW-0728">SH3 domain</keyword>
<evidence type="ECO:0000313" key="19">
    <source>
        <dbReference type="Proteomes" id="UP001591681"/>
    </source>
</evidence>
<comment type="caution">
    <text evidence="18">The sequence shown here is derived from an EMBL/GenBank/DDBJ whole genome shotgun (WGS) entry which is preliminary data.</text>
</comment>
<dbReference type="CDD" id="cd09942">
    <property type="entry name" value="SH2_nSH2_p85_like"/>
    <property type="match status" value="1"/>
</dbReference>
<dbReference type="InterPro" id="IPR001452">
    <property type="entry name" value="SH3_domain"/>
</dbReference>
<dbReference type="Proteomes" id="UP001591681">
    <property type="component" value="Unassembled WGS sequence"/>
</dbReference>
<dbReference type="CDD" id="cd09930">
    <property type="entry name" value="SH2_cSH2_p85_like"/>
    <property type="match status" value="1"/>
</dbReference>
<feature type="domain" description="SH3" evidence="16">
    <location>
        <begin position="4"/>
        <end position="80"/>
    </location>
</feature>
<feature type="region of interest" description="Disordered" evidence="14">
    <location>
        <begin position="84"/>
        <end position="122"/>
    </location>
</feature>
<evidence type="ECO:0000256" key="13">
    <source>
        <dbReference type="SAM" id="Coils"/>
    </source>
</evidence>
<keyword evidence="4" id="KW-0677">Repeat</keyword>
<evidence type="ECO:0000256" key="12">
    <source>
        <dbReference type="PROSITE-ProRule" id="PRU00192"/>
    </source>
</evidence>
<evidence type="ECO:0000259" key="16">
    <source>
        <dbReference type="PROSITE" id="PS50002"/>
    </source>
</evidence>
<dbReference type="InterPro" id="IPR000198">
    <property type="entry name" value="RhoGAP_dom"/>
</dbReference>
<accession>A0ABD1JTC6</accession>
<dbReference type="Gene3D" id="3.30.505.10">
    <property type="entry name" value="SH2 domain"/>
    <property type="match status" value="2"/>
</dbReference>
<dbReference type="PRINTS" id="PR00401">
    <property type="entry name" value="SH2DOMAIN"/>
</dbReference>
<dbReference type="EMBL" id="JBHFQA010000012">
    <property type="protein sequence ID" value="KAL2090131.1"/>
    <property type="molecule type" value="Genomic_DNA"/>
</dbReference>
<dbReference type="FunFam" id="3.30.505.10:FF:000017">
    <property type="entry name" value="Phosphatidylinositol 3-kinase regulatory subunit gamma b"/>
    <property type="match status" value="1"/>
</dbReference>
<proteinExistence type="inferred from homology"/>
<name>A0ABD1JTC6_9TELE</name>
<feature type="compositionally biased region" description="Pro residues" evidence="14">
    <location>
        <begin position="92"/>
        <end position="101"/>
    </location>
</feature>
<feature type="domain" description="Rho-GAP" evidence="17">
    <location>
        <begin position="104"/>
        <end position="299"/>
    </location>
</feature>
<keyword evidence="5 11" id="KW-0727">SH2 domain</keyword>
<evidence type="ECO:0000256" key="5">
    <source>
        <dbReference type="ARBA" id="ARBA00022999"/>
    </source>
</evidence>
<evidence type="ECO:0000256" key="6">
    <source>
        <dbReference type="ARBA" id="ARBA00023288"/>
    </source>
</evidence>
<dbReference type="Gene3D" id="1.10.287.1490">
    <property type="match status" value="1"/>
</dbReference>
<keyword evidence="6" id="KW-0449">Lipoprotein</keyword>
<dbReference type="FunFam" id="1.10.287.1490:FF:000001">
    <property type="entry name" value="Putative phosphatidylinositol 3-kinase regulatory subunit alpha"/>
    <property type="match status" value="1"/>
</dbReference>
<dbReference type="Gene3D" id="2.30.30.40">
    <property type="entry name" value="SH3 Domains"/>
    <property type="match status" value="1"/>
</dbReference>
<evidence type="ECO:0000256" key="7">
    <source>
        <dbReference type="ARBA" id="ARBA00057933"/>
    </source>
</evidence>
<evidence type="ECO:0000256" key="11">
    <source>
        <dbReference type="PROSITE-ProRule" id="PRU00191"/>
    </source>
</evidence>
<evidence type="ECO:0000256" key="1">
    <source>
        <dbReference type="ARBA" id="ARBA00009442"/>
    </source>
</evidence>
<dbReference type="InterPro" id="IPR008936">
    <property type="entry name" value="Rho_GTPase_activation_prot"/>
</dbReference>
<dbReference type="InterPro" id="IPR032498">
    <property type="entry name" value="PI3K_P85_iSH2"/>
</dbReference>
<keyword evidence="3" id="KW-0597">Phosphoprotein</keyword>
<keyword evidence="19" id="KW-1185">Reference proteome</keyword>
<dbReference type="PROSITE" id="PS50001">
    <property type="entry name" value="SH2"/>
    <property type="match status" value="2"/>
</dbReference>
<dbReference type="SMART" id="SM00252">
    <property type="entry name" value="SH2"/>
    <property type="match status" value="2"/>
</dbReference>
<feature type="domain" description="SH2" evidence="15">
    <location>
        <begin position="331"/>
        <end position="426"/>
    </location>
</feature>
<dbReference type="InterPro" id="IPR000980">
    <property type="entry name" value="SH2"/>
</dbReference>
<dbReference type="SMART" id="SM00324">
    <property type="entry name" value="RhoGAP"/>
    <property type="match status" value="1"/>
</dbReference>
<feature type="region of interest" description="Disordered" evidence="14">
    <location>
        <begin position="542"/>
        <end position="561"/>
    </location>
</feature>
<organism evidence="18 19">
    <name type="scientific">Coilia grayii</name>
    <name type="common">Gray's grenadier anchovy</name>
    <dbReference type="NCBI Taxonomy" id="363190"/>
    <lineage>
        <taxon>Eukaryota</taxon>
        <taxon>Metazoa</taxon>
        <taxon>Chordata</taxon>
        <taxon>Craniata</taxon>
        <taxon>Vertebrata</taxon>
        <taxon>Euteleostomi</taxon>
        <taxon>Actinopterygii</taxon>
        <taxon>Neopterygii</taxon>
        <taxon>Teleostei</taxon>
        <taxon>Clupei</taxon>
        <taxon>Clupeiformes</taxon>
        <taxon>Clupeoidei</taxon>
        <taxon>Engraulidae</taxon>
        <taxon>Coilinae</taxon>
        <taxon>Coilia</taxon>
    </lineage>
</organism>
<evidence type="ECO:0000256" key="4">
    <source>
        <dbReference type="ARBA" id="ARBA00022737"/>
    </source>
</evidence>
<dbReference type="Pfam" id="PF16454">
    <property type="entry name" value="PI3K_P85_iSH2"/>
    <property type="match status" value="1"/>
</dbReference>
<reference evidence="18 19" key="1">
    <citation type="submission" date="2024-09" db="EMBL/GenBank/DDBJ databases">
        <title>A chromosome-level genome assembly of Gray's grenadier anchovy, Coilia grayii.</title>
        <authorList>
            <person name="Fu Z."/>
        </authorList>
    </citation>
    <scope>NUCLEOTIDE SEQUENCE [LARGE SCALE GENOMIC DNA]</scope>
    <source>
        <strain evidence="18">G4</strain>
        <tissue evidence="18">Muscle</tissue>
    </source>
</reference>
<feature type="region of interest" description="Disordered" evidence="14">
    <location>
        <begin position="298"/>
        <end position="320"/>
    </location>
</feature>
<dbReference type="InterPro" id="IPR035020">
    <property type="entry name" value="PI3kinase_P85_cSH2"/>
</dbReference>
<dbReference type="Pfam" id="PF00620">
    <property type="entry name" value="RhoGAP"/>
    <property type="match status" value="1"/>
</dbReference>
<comment type="function">
    <text evidence="7">Binds to activated (phosphorylated) protein-tyrosine kinases through its SH2 domain and regulates their kinase activity. During insulin stimulation, it also binds to IRS-1.</text>
</comment>
<dbReference type="InterPro" id="IPR036860">
    <property type="entry name" value="SH2_dom_sf"/>
</dbReference>
<dbReference type="AlphaFoldDB" id="A0ABD1JTC6"/>
<dbReference type="SUPFAM" id="SSF55550">
    <property type="entry name" value="SH2 domain"/>
    <property type="match status" value="2"/>
</dbReference>
<dbReference type="PRINTS" id="PR00678">
    <property type="entry name" value="PI3KINASEP85"/>
</dbReference>
<dbReference type="InterPro" id="IPR035022">
    <property type="entry name" value="PI3kinase_P85_nSH2"/>
</dbReference>
<dbReference type="FunFam" id="2.30.30.40:FF:000075">
    <property type="entry name" value="phosphatidylinositol 3-kinase regulatory subunit alpha"/>
    <property type="match status" value="1"/>
</dbReference>
<feature type="coiled-coil region" evidence="13">
    <location>
        <begin position="447"/>
        <end position="474"/>
    </location>
</feature>
<keyword evidence="13" id="KW-0175">Coiled coil</keyword>
<evidence type="ECO:0000313" key="18">
    <source>
        <dbReference type="EMBL" id="KAL2090131.1"/>
    </source>
</evidence>
<dbReference type="SUPFAM" id="SSF50044">
    <property type="entry name" value="SH3-domain"/>
    <property type="match status" value="1"/>
</dbReference>
<evidence type="ECO:0000256" key="9">
    <source>
        <dbReference type="ARBA" id="ARBA00071518"/>
    </source>
</evidence>
<dbReference type="PROSITE" id="PS50238">
    <property type="entry name" value="RHOGAP"/>
    <property type="match status" value="1"/>
</dbReference>
<gene>
    <name evidence="18" type="ORF">ACEWY4_014819</name>
</gene>
<dbReference type="Pfam" id="PF00017">
    <property type="entry name" value="SH2"/>
    <property type="match status" value="2"/>
</dbReference>
<evidence type="ECO:0000259" key="17">
    <source>
        <dbReference type="PROSITE" id="PS50238"/>
    </source>
</evidence>
<sequence>MAAEDGFQFRALFALGRGRPGDLELAPGDLLTVGPGLRQAEGYREGAECTPASLGWLSGVKESTGERGDFPGTYVEYVGRVKTDTPAQMPRPQRPLPPTPPAHTQLGDTKTETRGSYQIPPWPSPVTPPVIVVKLVEAIERRGLDSEMLYRTNNPRSEADHEITEAELDHTNIQALSQGLMGYLQELPSPIMPLAVFPQLKAALLEGTGASAEASEPCDLMKVLESCGVPLHNLQTLQYLLGHLERVCQHAQHNGLDTHTLSRIFGPLLLRVPLSGLDEDKQVPAQVLERLLKERRWEEEQAPPALPPKPSKAAHMPSVTDGDSKLAEAEWYWGDISREEVNGKMRDMPDGTFLVRDASSKVQGEYTLTLRKGGNNRLIKIYKRGGRYGFSEPLTFSSVVELIQYYHHESLAQYNSKLDTRLLYPVSKYQQDLLVKEDTIDAVGEQLRAYHEQYQEKSREYDSLYEEYTRTSQELQMKRTAIEAFNETIRIFEEQFETQERCSREYMDKLSRDGDDQEVQRLQSNCEKLQWRVTEIHESKQKLEQDLQQQAQENRQTDRKMNSLKPDLMQLRKIRDQYLLWLTQKGTKQKKINEWLGIRNDTENSVAELVCEEEEEEEEEEEDVGHLDERSWYLGDLKRAQAEELLKGRANGTFLIRDSQTQKGAYACSVVVDGEVKHCVIFRTPSGFGFAEPYNLHGSLKDLVLHYKHNSLVQHNEALNITLAWPVLSQTHTNT</sequence>
<evidence type="ECO:0000259" key="15">
    <source>
        <dbReference type="PROSITE" id="PS50001"/>
    </source>
</evidence>
<protein>
    <recommendedName>
        <fullName evidence="9">Phosphatidylinositol 3-kinase regulatory subunit gamma</fullName>
    </recommendedName>
    <alternativeName>
        <fullName evidence="10">p55PIK</fullName>
    </alternativeName>
</protein>
<evidence type="ECO:0000256" key="8">
    <source>
        <dbReference type="ARBA" id="ARBA00066175"/>
    </source>
</evidence>
<feature type="domain" description="SH2" evidence="15">
    <location>
        <begin position="632"/>
        <end position="727"/>
    </location>
</feature>
<evidence type="ECO:0000256" key="10">
    <source>
        <dbReference type="ARBA" id="ARBA00082483"/>
    </source>
</evidence>
<evidence type="ECO:0000256" key="3">
    <source>
        <dbReference type="ARBA" id="ARBA00022553"/>
    </source>
</evidence>